<keyword evidence="1" id="KW-0472">Membrane</keyword>
<evidence type="ECO:0000313" key="3">
    <source>
        <dbReference type="Proteomes" id="UP001209318"/>
    </source>
</evidence>
<reference evidence="2" key="1">
    <citation type="submission" date="2022-10" db="EMBL/GenBank/DDBJ databases">
        <title>Description of Fervidibacillus gen. nov. in the family Fervidibacillaceae fam. nov. with two species, Fervidibacillus albus sp. nov., and Fervidibacillus halotolerans sp. nov., isolated from tidal flat sediments.</title>
        <authorList>
            <person name="Kwon K.K."/>
            <person name="Yang S.-H."/>
        </authorList>
    </citation>
    <scope>NUCLEOTIDE SEQUENCE</scope>
    <source>
        <strain evidence="2">JCM 19140</strain>
    </source>
</reference>
<dbReference type="AlphaFoldDB" id="A0AAE3IUE4"/>
<protein>
    <submittedName>
        <fullName evidence="2">Uncharacterized protein</fullName>
    </submittedName>
</protein>
<organism evidence="2 3">
    <name type="scientific">Perspicuibacillus lycopersici</name>
    <dbReference type="NCBI Taxonomy" id="1325689"/>
    <lineage>
        <taxon>Bacteria</taxon>
        <taxon>Bacillati</taxon>
        <taxon>Bacillota</taxon>
        <taxon>Bacilli</taxon>
        <taxon>Bacillales</taxon>
        <taxon>Bacillaceae</taxon>
        <taxon>Perspicuibacillus</taxon>
    </lineage>
</organism>
<accession>A0AAE3IUE4</accession>
<dbReference type="Proteomes" id="UP001209318">
    <property type="component" value="Unassembled WGS sequence"/>
</dbReference>
<evidence type="ECO:0000313" key="2">
    <source>
        <dbReference type="EMBL" id="MCU9614617.1"/>
    </source>
</evidence>
<proteinExistence type="predicted"/>
<keyword evidence="3" id="KW-1185">Reference proteome</keyword>
<dbReference type="RefSeq" id="WP_263073919.1">
    <property type="nucleotide sequence ID" value="NZ_JAOUSF010000004.1"/>
</dbReference>
<sequence length="188" mass="22094">MTKIKKTILFSALSAVVILVLLMTWIYPFSFFSINKSYSYEPNNNDIDKYVERLNELETLVANSPNNPTKIITENILGYFEQDWIVTKDSKIKITKDELELIKFHVKDVRGTLLDMTVQEDYSYETRSYLLATIESFLSFEEYIDELKKNSWETRSTIDRELDILHGGFFSNLITYINFFETEVSQSE</sequence>
<name>A0AAE3IUE4_9BACI</name>
<dbReference type="EMBL" id="JAOUSF010000004">
    <property type="protein sequence ID" value="MCU9614617.1"/>
    <property type="molecule type" value="Genomic_DNA"/>
</dbReference>
<comment type="caution">
    <text evidence="2">The sequence shown here is derived from an EMBL/GenBank/DDBJ whole genome shotgun (WGS) entry which is preliminary data.</text>
</comment>
<feature type="transmembrane region" description="Helical" evidence="1">
    <location>
        <begin position="7"/>
        <end position="27"/>
    </location>
</feature>
<evidence type="ECO:0000256" key="1">
    <source>
        <dbReference type="SAM" id="Phobius"/>
    </source>
</evidence>
<keyword evidence="1" id="KW-0812">Transmembrane</keyword>
<gene>
    <name evidence="2" type="ORF">OEV98_13820</name>
</gene>
<keyword evidence="1" id="KW-1133">Transmembrane helix</keyword>